<dbReference type="PANTHER" id="PTHR43736:SF1">
    <property type="entry name" value="DIHYDRONEOPTERIN TRIPHOSPHATE DIPHOSPHATASE"/>
    <property type="match status" value="1"/>
</dbReference>
<dbReference type="Gene3D" id="3.90.79.10">
    <property type="entry name" value="Nucleoside Triphosphate Pyrophosphohydrolase"/>
    <property type="match status" value="1"/>
</dbReference>
<reference evidence="3 4" key="1">
    <citation type="submission" date="2024-11" db="EMBL/GenBank/DDBJ databases">
        <authorList>
            <person name="Lucas J.A."/>
        </authorList>
    </citation>
    <scope>NUCLEOTIDE SEQUENCE [LARGE SCALE GENOMIC DNA]</scope>
    <source>
        <strain evidence="3 4">Z 5.4</strain>
    </source>
</reference>
<keyword evidence="4" id="KW-1185">Reference proteome</keyword>
<feature type="domain" description="Nudix hydrolase" evidence="2">
    <location>
        <begin position="41"/>
        <end position="179"/>
    </location>
</feature>
<proteinExistence type="inferred from homology"/>
<organism evidence="3 4">
    <name type="scientific">Bacillus salipaludis</name>
    <dbReference type="NCBI Taxonomy" id="2547811"/>
    <lineage>
        <taxon>Bacteria</taxon>
        <taxon>Bacillati</taxon>
        <taxon>Bacillota</taxon>
        <taxon>Bacilli</taxon>
        <taxon>Bacillales</taxon>
        <taxon>Bacillaceae</taxon>
        <taxon>Bacillus</taxon>
    </lineage>
</organism>
<dbReference type="SUPFAM" id="SSF55811">
    <property type="entry name" value="Nudix"/>
    <property type="match status" value="1"/>
</dbReference>
<dbReference type="Pfam" id="PF00293">
    <property type="entry name" value="NUDIX"/>
    <property type="match status" value="1"/>
</dbReference>
<evidence type="ECO:0000313" key="3">
    <source>
        <dbReference type="EMBL" id="MFK9092740.1"/>
    </source>
</evidence>
<protein>
    <submittedName>
        <fullName evidence="3">NUDIX hydrolase</fullName>
    </submittedName>
</protein>
<gene>
    <name evidence="3" type="ORF">ACJEBI_14775</name>
</gene>
<keyword evidence="3" id="KW-0378">Hydrolase</keyword>
<evidence type="ECO:0000259" key="2">
    <source>
        <dbReference type="PROSITE" id="PS51462"/>
    </source>
</evidence>
<accession>A0ABW8RGY6</accession>
<dbReference type="RefSeq" id="WP_406581311.1">
    <property type="nucleotide sequence ID" value="NZ_JBJHQH010000010.1"/>
</dbReference>
<dbReference type="InterPro" id="IPR000086">
    <property type="entry name" value="NUDIX_hydrolase_dom"/>
</dbReference>
<dbReference type="EMBL" id="JBJHQH010000010">
    <property type="protein sequence ID" value="MFK9092740.1"/>
    <property type="molecule type" value="Genomic_DNA"/>
</dbReference>
<dbReference type="GO" id="GO:0016787">
    <property type="term" value="F:hydrolase activity"/>
    <property type="evidence" value="ECO:0007669"/>
    <property type="project" value="UniProtKB-KW"/>
</dbReference>
<sequence>MKLRNQIAAYKPNNEQEAKDQEVMLRYIDAFPDILTRKNEFAHFSSSAWIVNQDRTKVLMAFHNIYQSWSWLGGHADGDDDLLRVALRETGEETSLKNIKPLSGEIYSLEILGVDGHVKNGKHVPTHVHLNVTYLIEADENERTQVKPDENSAIQWMTLDEAVEKCSEPYMKIIYQKLNDNIKVFA</sequence>
<dbReference type="CDD" id="cd03674">
    <property type="entry name" value="NUDIX_Hydrolase"/>
    <property type="match status" value="1"/>
</dbReference>
<name>A0ABW8RGY6_9BACI</name>
<dbReference type="InterPro" id="IPR015797">
    <property type="entry name" value="NUDIX_hydrolase-like_dom_sf"/>
</dbReference>
<comment type="similarity">
    <text evidence="1">Belongs to the Nudix hydrolase family.</text>
</comment>
<evidence type="ECO:0000313" key="4">
    <source>
        <dbReference type="Proteomes" id="UP001623041"/>
    </source>
</evidence>
<evidence type="ECO:0000256" key="1">
    <source>
        <dbReference type="ARBA" id="ARBA00005582"/>
    </source>
</evidence>
<dbReference type="Proteomes" id="UP001623041">
    <property type="component" value="Unassembled WGS sequence"/>
</dbReference>
<comment type="caution">
    <text evidence="3">The sequence shown here is derived from an EMBL/GenBank/DDBJ whole genome shotgun (WGS) entry which is preliminary data.</text>
</comment>
<dbReference type="PANTHER" id="PTHR43736">
    <property type="entry name" value="ADP-RIBOSE PYROPHOSPHATASE"/>
    <property type="match status" value="1"/>
</dbReference>
<dbReference type="PROSITE" id="PS51462">
    <property type="entry name" value="NUDIX"/>
    <property type="match status" value="1"/>
</dbReference>